<reference evidence="2" key="1">
    <citation type="journal article" date="2019" name="bioRxiv">
        <title>The Genome of the Zebra Mussel, Dreissena polymorpha: A Resource for Invasive Species Research.</title>
        <authorList>
            <person name="McCartney M.A."/>
            <person name="Auch B."/>
            <person name="Kono T."/>
            <person name="Mallez S."/>
            <person name="Zhang Y."/>
            <person name="Obille A."/>
            <person name="Becker A."/>
            <person name="Abrahante J.E."/>
            <person name="Garbe J."/>
            <person name="Badalamenti J.P."/>
            <person name="Herman A."/>
            <person name="Mangelson H."/>
            <person name="Liachko I."/>
            <person name="Sullivan S."/>
            <person name="Sone E.D."/>
            <person name="Koren S."/>
            <person name="Silverstein K.A.T."/>
            <person name="Beckman K.B."/>
            <person name="Gohl D.M."/>
        </authorList>
    </citation>
    <scope>NUCLEOTIDE SEQUENCE</scope>
    <source>
        <strain evidence="2">Duluth1</strain>
        <tissue evidence="2">Whole animal</tissue>
    </source>
</reference>
<evidence type="ECO:0000313" key="3">
    <source>
        <dbReference type="Proteomes" id="UP000828390"/>
    </source>
</evidence>
<dbReference type="EMBL" id="JAIWYP010000007">
    <property type="protein sequence ID" value="KAH3793566.1"/>
    <property type="molecule type" value="Genomic_DNA"/>
</dbReference>
<reference evidence="2" key="2">
    <citation type="submission" date="2020-11" db="EMBL/GenBank/DDBJ databases">
        <authorList>
            <person name="McCartney M.A."/>
            <person name="Auch B."/>
            <person name="Kono T."/>
            <person name="Mallez S."/>
            <person name="Becker A."/>
            <person name="Gohl D.M."/>
            <person name="Silverstein K.A.T."/>
            <person name="Koren S."/>
            <person name="Bechman K.B."/>
            <person name="Herman A."/>
            <person name="Abrahante J.E."/>
            <person name="Garbe J."/>
        </authorList>
    </citation>
    <scope>NUCLEOTIDE SEQUENCE</scope>
    <source>
        <strain evidence="2">Duluth1</strain>
        <tissue evidence="2">Whole animal</tissue>
    </source>
</reference>
<protein>
    <submittedName>
        <fullName evidence="2">Uncharacterized protein</fullName>
    </submittedName>
</protein>
<sequence length="65" mass="7056">MNLYCLKWAQPPLVWSMNLLLSEVGSTSTGVVNELVLSEVGATSTGVVNELVQFEVGATFHWCAQ</sequence>
<feature type="signal peptide" evidence="1">
    <location>
        <begin position="1"/>
        <end position="16"/>
    </location>
</feature>
<gene>
    <name evidence="2" type="ORF">DPMN_147080</name>
</gene>
<evidence type="ECO:0000256" key="1">
    <source>
        <dbReference type="SAM" id="SignalP"/>
    </source>
</evidence>
<name>A0A9D4IZ03_DREPO</name>
<proteinExistence type="predicted"/>
<evidence type="ECO:0000313" key="2">
    <source>
        <dbReference type="EMBL" id="KAH3793566.1"/>
    </source>
</evidence>
<keyword evidence="1" id="KW-0732">Signal</keyword>
<dbReference type="Proteomes" id="UP000828390">
    <property type="component" value="Unassembled WGS sequence"/>
</dbReference>
<feature type="chain" id="PRO_5038460470" evidence="1">
    <location>
        <begin position="17"/>
        <end position="65"/>
    </location>
</feature>
<dbReference type="AlphaFoldDB" id="A0A9D4IZ03"/>
<comment type="caution">
    <text evidence="2">The sequence shown here is derived from an EMBL/GenBank/DDBJ whole genome shotgun (WGS) entry which is preliminary data.</text>
</comment>
<accession>A0A9D4IZ03</accession>
<keyword evidence="3" id="KW-1185">Reference proteome</keyword>
<organism evidence="2 3">
    <name type="scientific">Dreissena polymorpha</name>
    <name type="common">Zebra mussel</name>
    <name type="synonym">Mytilus polymorpha</name>
    <dbReference type="NCBI Taxonomy" id="45954"/>
    <lineage>
        <taxon>Eukaryota</taxon>
        <taxon>Metazoa</taxon>
        <taxon>Spiralia</taxon>
        <taxon>Lophotrochozoa</taxon>
        <taxon>Mollusca</taxon>
        <taxon>Bivalvia</taxon>
        <taxon>Autobranchia</taxon>
        <taxon>Heteroconchia</taxon>
        <taxon>Euheterodonta</taxon>
        <taxon>Imparidentia</taxon>
        <taxon>Neoheterodontei</taxon>
        <taxon>Myida</taxon>
        <taxon>Dreissenoidea</taxon>
        <taxon>Dreissenidae</taxon>
        <taxon>Dreissena</taxon>
    </lineage>
</organism>